<keyword evidence="3" id="KW-1185">Reference proteome</keyword>
<dbReference type="Proteomes" id="UP000054018">
    <property type="component" value="Unassembled WGS sequence"/>
</dbReference>
<feature type="region of interest" description="Disordered" evidence="1">
    <location>
        <begin position="1"/>
        <end position="28"/>
    </location>
</feature>
<organism evidence="2 3">
    <name type="scientific">Pisolithus microcarpus 441</name>
    <dbReference type="NCBI Taxonomy" id="765257"/>
    <lineage>
        <taxon>Eukaryota</taxon>
        <taxon>Fungi</taxon>
        <taxon>Dikarya</taxon>
        <taxon>Basidiomycota</taxon>
        <taxon>Agaricomycotina</taxon>
        <taxon>Agaricomycetes</taxon>
        <taxon>Agaricomycetidae</taxon>
        <taxon>Boletales</taxon>
        <taxon>Sclerodermatineae</taxon>
        <taxon>Pisolithaceae</taxon>
        <taxon>Pisolithus</taxon>
    </lineage>
</organism>
<evidence type="ECO:0000313" key="3">
    <source>
        <dbReference type="Proteomes" id="UP000054018"/>
    </source>
</evidence>
<evidence type="ECO:0000313" key="2">
    <source>
        <dbReference type="EMBL" id="KIK27738.1"/>
    </source>
</evidence>
<gene>
    <name evidence="2" type="ORF">PISMIDRAFT_674647</name>
</gene>
<proteinExistence type="predicted"/>
<sequence length="79" mass="9023">MNETAEVTPMQAGNETAELQRSRQREARENPTGIKYTCFRADLRIVPCVTIHKICDTDTRGLFEKTVSVRVALYYGCRL</sequence>
<dbReference type="EMBL" id="KN833695">
    <property type="protein sequence ID" value="KIK27738.1"/>
    <property type="molecule type" value="Genomic_DNA"/>
</dbReference>
<reference evidence="2 3" key="1">
    <citation type="submission" date="2014-04" db="EMBL/GenBank/DDBJ databases">
        <authorList>
            <consortium name="DOE Joint Genome Institute"/>
            <person name="Kuo A."/>
            <person name="Kohler A."/>
            <person name="Costa M.D."/>
            <person name="Nagy L.G."/>
            <person name="Floudas D."/>
            <person name="Copeland A."/>
            <person name="Barry K.W."/>
            <person name="Cichocki N."/>
            <person name="Veneault-Fourrey C."/>
            <person name="LaButti K."/>
            <person name="Lindquist E.A."/>
            <person name="Lipzen A."/>
            <person name="Lundell T."/>
            <person name="Morin E."/>
            <person name="Murat C."/>
            <person name="Sun H."/>
            <person name="Tunlid A."/>
            <person name="Henrissat B."/>
            <person name="Grigoriev I.V."/>
            <person name="Hibbett D.S."/>
            <person name="Martin F."/>
            <person name="Nordberg H.P."/>
            <person name="Cantor M.N."/>
            <person name="Hua S.X."/>
        </authorList>
    </citation>
    <scope>NUCLEOTIDE SEQUENCE [LARGE SCALE GENOMIC DNA]</scope>
    <source>
        <strain evidence="2 3">441</strain>
    </source>
</reference>
<name>A0A0D0A6P5_9AGAM</name>
<dbReference type="AlphaFoldDB" id="A0A0D0A6P5"/>
<feature type="compositionally biased region" description="Basic and acidic residues" evidence="1">
    <location>
        <begin position="18"/>
        <end position="28"/>
    </location>
</feature>
<reference evidence="3" key="2">
    <citation type="submission" date="2015-01" db="EMBL/GenBank/DDBJ databases">
        <title>Evolutionary Origins and Diversification of the Mycorrhizal Mutualists.</title>
        <authorList>
            <consortium name="DOE Joint Genome Institute"/>
            <consortium name="Mycorrhizal Genomics Consortium"/>
            <person name="Kohler A."/>
            <person name="Kuo A."/>
            <person name="Nagy L.G."/>
            <person name="Floudas D."/>
            <person name="Copeland A."/>
            <person name="Barry K.W."/>
            <person name="Cichocki N."/>
            <person name="Veneault-Fourrey C."/>
            <person name="LaButti K."/>
            <person name="Lindquist E.A."/>
            <person name="Lipzen A."/>
            <person name="Lundell T."/>
            <person name="Morin E."/>
            <person name="Murat C."/>
            <person name="Riley R."/>
            <person name="Ohm R."/>
            <person name="Sun H."/>
            <person name="Tunlid A."/>
            <person name="Henrissat B."/>
            <person name="Grigoriev I.V."/>
            <person name="Hibbett D.S."/>
            <person name="Martin F."/>
        </authorList>
    </citation>
    <scope>NUCLEOTIDE SEQUENCE [LARGE SCALE GENOMIC DNA]</scope>
    <source>
        <strain evidence="3">441</strain>
    </source>
</reference>
<protein>
    <submittedName>
        <fullName evidence="2">Uncharacterized protein</fullName>
    </submittedName>
</protein>
<evidence type="ECO:0000256" key="1">
    <source>
        <dbReference type="SAM" id="MobiDB-lite"/>
    </source>
</evidence>
<feature type="compositionally biased region" description="Polar residues" evidence="1">
    <location>
        <begin position="1"/>
        <end position="17"/>
    </location>
</feature>
<accession>A0A0D0A6P5</accession>
<dbReference type="HOGENOM" id="CLU_2606912_0_0_1"/>